<evidence type="ECO:0000256" key="8">
    <source>
        <dbReference type="ARBA" id="ARBA00023012"/>
    </source>
</evidence>
<evidence type="ECO:0000256" key="6">
    <source>
        <dbReference type="ARBA" id="ARBA00022777"/>
    </source>
</evidence>
<feature type="coiled-coil region" evidence="9">
    <location>
        <begin position="156"/>
        <end position="183"/>
    </location>
</feature>
<dbReference type="Pfam" id="PF07730">
    <property type="entry name" value="HisKA_3"/>
    <property type="match status" value="1"/>
</dbReference>
<dbReference type="AlphaFoldDB" id="A0A919QDL9"/>
<evidence type="ECO:0000256" key="2">
    <source>
        <dbReference type="ARBA" id="ARBA00012438"/>
    </source>
</evidence>
<dbReference type="InterPro" id="IPR003594">
    <property type="entry name" value="HATPase_dom"/>
</dbReference>
<evidence type="ECO:0000256" key="9">
    <source>
        <dbReference type="SAM" id="Coils"/>
    </source>
</evidence>
<keyword evidence="3" id="KW-0597">Phosphoprotein</keyword>
<evidence type="ECO:0000256" key="3">
    <source>
        <dbReference type="ARBA" id="ARBA00022553"/>
    </source>
</evidence>
<name>A0A919QDL9_9ACTN</name>
<dbReference type="RefSeq" id="WP_204043929.1">
    <property type="nucleotide sequence ID" value="NZ_BOOA01000052.1"/>
</dbReference>
<dbReference type="Pfam" id="PF23539">
    <property type="entry name" value="DUF7134"/>
    <property type="match status" value="1"/>
</dbReference>
<dbReference type="InterPro" id="IPR036890">
    <property type="entry name" value="HATPase_C_sf"/>
</dbReference>
<dbReference type="Gene3D" id="1.20.5.1930">
    <property type="match status" value="1"/>
</dbReference>
<evidence type="ECO:0000256" key="1">
    <source>
        <dbReference type="ARBA" id="ARBA00000085"/>
    </source>
</evidence>
<dbReference type="EMBL" id="BOOA01000052">
    <property type="protein sequence ID" value="GIH27269.1"/>
    <property type="molecule type" value="Genomic_DNA"/>
</dbReference>
<dbReference type="InterPro" id="IPR011712">
    <property type="entry name" value="Sig_transdc_His_kin_sub3_dim/P"/>
</dbReference>
<evidence type="ECO:0000313" key="13">
    <source>
        <dbReference type="Proteomes" id="UP000640052"/>
    </source>
</evidence>
<sequence>MFGKLRAWGREHPAVVDLLTIAPLVFVALALVPEYVADPVGESTRFGVPGVLALSGVLLTPLLWRRRFPRETFAVVAGISFLQWLVGIEPLPANLAVLVGMYGVAARCRLEWAVGAAAVVEFGTFLALRSWNDLSLEVFINASVFMLAVWFAGIYANMRRRYVQGLEERAERAERERDQQALIATAAERARIARELHDVVAHNVSVIVVQADGAGFAIDSDPEQARRAVQAISATGRQALTEMRRLVGVLRDDAASAEDYQPQPGLAQLEELVRQVRESGLPVEMTIDGDLSGLPEGEQLVIYRIVQEALTNSLKHGGPGARAEVQVESGGREIVVRVVDDGRGAAARVSEGGHGLIGMRERVTMYGGTMDAAPRIGGGFLVVARLPAVVREGAA</sequence>
<feature type="transmembrane region" description="Helical" evidence="10">
    <location>
        <begin position="12"/>
        <end position="32"/>
    </location>
</feature>
<dbReference type="Pfam" id="PF02518">
    <property type="entry name" value="HATPase_c"/>
    <property type="match status" value="1"/>
</dbReference>
<organism evidence="12 13">
    <name type="scientific">Acrocarpospora phusangensis</name>
    <dbReference type="NCBI Taxonomy" id="1070424"/>
    <lineage>
        <taxon>Bacteria</taxon>
        <taxon>Bacillati</taxon>
        <taxon>Actinomycetota</taxon>
        <taxon>Actinomycetes</taxon>
        <taxon>Streptosporangiales</taxon>
        <taxon>Streptosporangiaceae</taxon>
        <taxon>Acrocarpospora</taxon>
    </lineage>
</organism>
<evidence type="ECO:0000256" key="5">
    <source>
        <dbReference type="ARBA" id="ARBA00022741"/>
    </source>
</evidence>
<dbReference type="PANTHER" id="PTHR24421">
    <property type="entry name" value="NITRATE/NITRITE SENSOR PROTEIN NARX-RELATED"/>
    <property type="match status" value="1"/>
</dbReference>
<dbReference type="InterPro" id="IPR055558">
    <property type="entry name" value="DUF7134"/>
</dbReference>
<dbReference type="Proteomes" id="UP000640052">
    <property type="component" value="Unassembled WGS sequence"/>
</dbReference>
<gene>
    <name evidence="12" type="ORF">Aph01nite_55790</name>
</gene>
<dbReference type="InterPro" id="IPR050482">
    <property type="entry name" value="Sensor_HK_TwoCompSys"/>
</dbReference>
<keyword evidence="9" id="KW-0175">Coiled coil</keyword>
<evidence type="ECO:0000256" key="7">
    <source>
        <dbReference type="ARBA" id="ARBA00022840"/>
    </source>
</evidence>
<dbReference type="PROSITE" id="PS50109">
    <property type="entry name" value="HIS_KIN"/>
    <property type="match status" value="1"/>
</dbReference>
<dbReference type="PANTHER" id="PTHR24421:SF10">
    <property type="entry name" value="NITRATE_NITRITE SENSOR PROTEIN NARQ"/>
    <property type="match status" value="1"/>
</dbReference>
<keyword evidence="13" id="KW-1185">Reference proteome</keyword>
<protein>
    <recommendedName>
        <fullName evidence="2">histidine kinase</fullName>
        <ecNumber evidence="2">2.7.13.3</ecNumber>
    </recommendedName>
</protein>
<keyword evidence="5" id="KW-0547">Nucleotide-binding</keyword>
<evidence type="ECO:0000259" key="11">
    <source>
        <dbReference type="PROSITE" id="PS50109"/>
    </source>
</evidence>
<feature type="transmembrane region" description="Helical" evidence="10">
    <location>
        <begin position="138"/>
        <end position="156"/>
    </location>
</feature>
<feature type="transmembrane region" description="Helical" evidence="10">
    <location>
        <begin position="44"/>
        <end position="64"/>
    </location>
</feature>
<dbReference type="SMART" id="SM00387">
    <property type="entry name" value="HATPase_c"/>
    <property type="match status" value="1"/>
</dbReference>
<reference evidence="12" key="1">
    <citation type="submission" date="2021-01" db="EMBL/GenBank/DDBJ databases">
        <title>Whole genome shotgun sequence of Acrocarpospora phusangensis NBRC 108782.</title>
        <authorList>
            <person name="Komaki H."/>
            <person name="Tamura T."/>
        </authorList>
    </citation>
    <scope>NUCLEOTIDE SEQUENCE</scope>
    <source>
        <strain evidence="12">NBRC 108782</strain>
    </source>
</reference>
<keyword evidence="6 12" id="KW-0418">Kinase</keyword>
<proteinExistence type="predicted"/>
<accession>A0A919QDL9</accession>
<comment type="caution">
    <text evidence="12">The sequence shown here is derived from an EMBL/GenBank/DDBJ whole genome shotgun (WGS) entry which is preliminary data.</text>
</comment>
<dbReference type="GO" id="GO:0000155">
    <property type="term" value="F:phosphorelay sensor kinase activity"/>
    <property type="evidence" value="ECO:0007669"/>
    <property type="project" value="InterPro"/>
</dbReference>
<dbReference type="InterPro" id="IPR005467">
    <property type="entry name" value="His_kinase_dom"/>
</dbReference>
<evidence type="ECO:0000256" key="10">
    <source>
        <dbReference type="SAM" id="Phobius"/>
    </source>
</evidence>
<keyword evidence="10" id="KW-1133">Transmembrane helix</keyword>
<evidence type="ECO:0000313" key="12">
    <source>
        <dbReference type="EMBL" id="GIH27269.1"/>
    </source>
</evidence>
<keyword evidence="7" id="KW-0067">ATP-binding</keyword>
<dbReference type="GO" id="GO:0046983">
    <property type="term" value="F:protein dimerization activity"/>
    <property type="evidence" value="ECO:0007669"/>
    <property type="project" value="InterPro"/>
</dbReference>
<feature type="domain" description="Histidine kinase" evidence="11">
    <location>
        <begin position="199"/>
        <end position="390"/>
    </location>
</feature>
<dbReference type="SUPFAM" id="SSF55874">
    <property type="entry name" value="ATPase domain of HSP90 chaperone/DNA topoisomerase II/histidine kinase"/>
    <property type="match status" value="1"/>
</dbReference>
<evidence type="ECO:0000256" key="4">
    <source>
        <dbReference type="ARBA" id="ARBA00022679"/>
    </source>
</evidence>
<keyword evidence="10" id="KW-0472">Membrane</keyword>
<keyword evidence="10" id="KW-0812">Transmembrane</keyword>
<dbReference type="GO" id="GO:0016020">
    <property type="term" value="C:membrane"/>
    <property type="evidence" value="ECO:0007669"/>
    <property type="project" value="InterPro"/>
</dbReference>
<dbReference type="Gene3D" id="3.30.565.10">
    <property type="entry name" value="Histidine kinase-like ATPase, C-terminal domain"/>
    <property type="match status" value="1"/>
</dbReference>
<dbReference type="GO" id="GO:0005524">
    <property type="term" value="F:ATP binding"/>
    <property type="evidence" value="ECO:0007669"/>
    <property type="project" value="UniProtKB-KW"/>
</dbReference>
<dbReference type="EC" id="2.7.13.3" evidence="2"/>
<dbReference type="CDD" id="cd16917">
    <property type="entry name" value="HATPase_UhpB-NarQ-NarX-like"/>
    <property type="match status" value="1"/>
</dbReference>
<keyword evidence="4" id="KW-0808">Transferase</keyword>
<comment type="catalytic activity">
    <reaction evidence="1">
        <text>ATP + protein L-histidine = ADP + protein N-phospho-L-histidine.</text>
        <dbReference type="EC" id="2.7.13.3"/>
    </reaction>
</comment>
<keyword evidence="8" id="KW-0902">Two-component regulatory system</keyword>